<evidence type="ECO:0000256" key="4">
    <source>
        <dbReference type="RuleBase" id="RU000363"/>
    </source>
</evidence>
<dbReference type="PRINTS" id="PR00080">
    <property type="entry name" value="SDRFAMILY"/>
</dbReference>
<dbReference type="PANTHER" id="PTHR43490:SF99">
    <property type="entry name" value="SHORT-CHAIN DEHYDROGENASE_REDUCTASE"/>
    <property type="match status" value="1"/>
</dbReference>
<dbReference type="SUPFAM" id="SSF51735">
    <property type="entry name" value="NAD(P)-binding Rossmann-fold domains"/>
    <property type="match status" value="1"/>
</dbReference>
<dbReference type="PANTHER" id="PTHR43490">
    <property type="entry name" value="(+)-NEOMENTHOL DEHYDROGENASE"/>
    <property type="match status" value="1"/>
</dbReference>
<dbReference type="AlphaFoldDB" id="A0A402ATS6"/>
<name>A0A402ATS6_9CHLR</name>
<evidence type="ECO:0000313" key="6">
    <source>
        <dbReference type="Proteomes" id="UP000287188"/>
    </source>
</evidence>
<dbReference type="Gene3D" id="3.40.50.720">
    <property type="entry name" value="NAD(P)-binding Rossmann-like Domain"/>
    <property type="match status" value="1"/>
</dbReference>
<keyword evidence="3" id="KW-0560">Oxidoreductase</keyword>
<dbReference type="Proteomes" id="UP000287188">
    <property type="component" value="Unassembled WGS sequence"/>
</dbReference>
<comment type="similarity">
    <text evidence="1 4">Belongs to the short-chain dehydrogenases/reductases (SDR) family.</text>
</comment>
<dbReference type="EMBL" id="BIFS01000002">
    <property type="protein sequence ID" value="GCE22520.1"/>
    <property type="molecule type" value="Genomic_DNA"/>
</dbReference>
<evidence type="ECO:0000256" key="1">
    <source>
        <dbReference type="ARBA" id="ARBA00006484"/>
    </source>
</evidence>
<dbReference type="InterPro" id="IPR002347">
    <property type="entry name" value="SDR_fam"/>
</dbReference>
<dbReference type="PRINTS" id="PR00081">
    <property type="entry name" value="GDHRDH"/>
</dbReference>
<dbReference type="Pfam" id="PF00106">
    <property type="entry name" value="adh_short"/>
    <property type="match status" value="1"/>
</dbReference>
<dbReference type="RefSeq" id="WP_126555442.1">
    <property type="nucleotide sequence ID" value="NZ_BIFS01000002.1"/>
</dbReference>
<dbReference type="GO" id="GO:0016491">
    <property type="term" value="F:oxidoreductase activity"/>
    <property type="evidence" value="ECO:0007669"/>
    <property type="project" value="UniProtKB-KW"/>
</dbReference>
<keyword evidence="6" id="KW-1185">Reference proteome</keyword>
<dbReference type="OrthoDB" id="5786478at2"/>
<dbReference type="InterPro" id="IPR036291">
    <property type="entry name" value="NAD(P)-bd_dom_sf"/>
</dbReference>
<protein>
    <submittedName>
        <fullName evidence="5">Short-chain dehydrogenase</fullName>
    </submittedName>
</protein>
<evidence type="ECO:0000256" key="3">
    <source>
        <dbReference type="ARBA" id="ARBA00023002"/>
    </source>
</evidence>
<gene>
    <name evidence="5" type="ORF">KDK_63200</name>
</gene>
<accession>A0A402ATS6</accession>
<comment type="caution">
    <text evidence="5">The sequence shown here is derived from an EMBL/GenBank/DDBJ whole genome shotgun (WGS) entry which is preliminary data.</text>
</comment>
<reference evidence="6" key="1">
    <citation type="submission" date="2018-12" db="EMBL/GenBank/DDBJ databases">
        <title>Tengunoibacter tsumagoiensis gen. nov., sp. nov., Dictyobacter kobayashii sp. nov., D. alpinus sp. nov., and D. joshuensis sp. nov. and description of Dictyobacteraceae fam. nov. within the order Ktedonobacterales isolated from Tengu-no-mugimeshi.</title>
        <authorList>
            <person name="Wang C.M."/>
            <person name="Zheng Y."/>
            <person name="Sakai Y."/>
            <person name="Toyoda A."/>
            <person name="Minakuchi Y."/>
            <person name="Abe K."/>
            <person name="Yokota A."/>
            <person name="Yabe S."/>
        </authorList>
    </citation>
    <scope>NUCLEOTIDE SEQUENCE [LARGE SCALE GENOMIC DNA]</scope>
    <source>
        <strain evidence="6">Uno11</strain>
    </source>
</reference>
<evidence type="ECO:0000313" key="5">
    <source>
        <dbReference type="EMBL" id="GCE22520.1"/>
    </source>
</evidence>
<organism evidence="5 6">
    <name type="scientific">Dictyobacter kobayashii</name>
    <dbReference type="NCBI Taxonomy" id="2014872"/>
    <lineage>
        <taxon>Bacteria</taxon>
        <taxon>Bacillati</taxon>
        <taxon>Chloroflexota</taxon>
        <taxon>Ktedonobacteria</taxon>
        <taxon>Ktedonobacterales</taxon>
        <taxon>Dictyobacteraceae</taxon>
        <taxon>Dictyobacter</taxon>
    </lineage>
</organism>
<proteinExistence type="inferred from homology"/>
<evidence type="ECO:0000256" key="2">
    <source>
        <dbReference type="ARBA" id="ARBA00022857"/>
    </source>
</evidence>
<keyword evidence="2" id="KW-0521">NADP</keyword>
<sequence length="247" mass="25929">MDDKKQISSPVVLVTGSSHGIGLEVCRQLARAGMTVLLTARDFSKASIAAQQLVEEGRDVRPYALDVTQDDSIRALATILEQEFGRLDVLVNNAAAYVDWTEKATTADLQAAHAILETNVFGAWRTTQILLPLIRKSQHGRIVNVSSGAGSHGDQQFGLTINGGSVASYGISKAALNALTSKLAAELEGTSILVNAVCPGLTATAPGMEAMGAGPVEKGASSIVWAVNLPDNGPTGGFFRYGEPLPW</sequence>